<dbReference type="EC" id="4.1.1.31" evidence="4 10"/>
<keyword evidence="14" id="KW-1185">Reference proteome</keyword>
<evidence type="ECO:0000256" key="10">
    <source>
        <dbReference type="HAMAP-Rule" id="MF_00595"/>
    </source>
</evidence>
<dbReference type="PANTHER" id="PTHR30523:SF6">
    <property type="entry name" value="PHOSPHOENOLPYRUVATE CARBOXYLASE"/>
    <property type="match status" value="1"/>
</dbReference>
<dbReference type="Pfam" id="PF00311">
    <property type="entry name" value="PEPcase"/>
    <property type="match status" value="1"/>
</dbReference>
<evidence type="ECO:0000313" key="14">
    <source>
        <dbReference type="Proteomes" id="UP001056716"/>
    </source>
</evidence>
<dbReference type="PANTHER" id="PTHR30523">
    <property type="entry name" value="PHOSPHOENOLPYRUVATE CARBOXYLASE"/>
    <property type="match status" value="1"/>
</dbReference>
<evidence type="ECO:0000256" key="2">
    <source>
        <dbReference type="ARBA" id="ARBA00003670"/>
    </source>
</evidence>
<comment type="subunit">
    <text evidence="10">Homotetramer.</text>
</comment>
<reference evidence="13" key="1">
    <citation type="submission" date="2022-06" db="EMBL/GenBank/DDBJ databases">
        <title>Isolation, identification and characterization of iprodione-degrading strains in Lhasa, Tibet.</title>
        <authorList>
            <person name="Pan H."/>
        </authorList>
    </citation>
    <scope>NUCLEOTIDE SEQUENCE</scope>
    <source>
        <strain evidence="13">Y-23</strain>
    </source>
</reference>
<comment type="similarity">
    <text evidence="3 10">Belongs to the PEPCase type 1 family.</text>
</comment>
<keyword evidence="6 10" id="KW-0460">Magnesium</keyword>
<dbReference type="InterPro" id="IPR015813">
    <property type="entry name" value="Pyrv/PenolPyrv_kinase-like_dom"/>
</dbReference>
<sequence>MIQQIDAPLREDVRLLGNLLGETLKQHAGQDLFNQIEQIRALAKGARDGQVEAEKKLEQLFLSLEDDEILPLTRAFTHFLNFANIAEQYHVVRSRRQSEFDPEAESPNPLDHLFQKFKTHQVSAEQLYQQLCELKIELVLTAHPTEVSRRTLIQKYDGINDCLFKFDQQKLTPRERQAVLDDLKQLICSAWQTDEIRQHRPTPIDEAKWGFTTIEQTLWNAVPKFMRELDGMVEEHCGQRLPLHVAPVRFASWMGGDRDGNPNVTHNVTQEVLWLSRWKAADLYLRDIEDLRWELSIQNCSNELMQALGAPHPEPYREYLRDTRERLKITREWLAHKLQGQDQVLDDSRVIKSKQELLQPLLLCYRSLISCNLPEIANGKLLDFIHRVNCFGIELLKLDIRQESGRHRQAISAITEYLGLGNFETWTEQARQNFLLQELQSKRPLLPKHLNEPEQSLILHPDVQEVFATMRTLAEQPAESLGAYIISMAEYPSDVLAVLLLQKEAGIQQPLRVVPLFETLKDLDGAAHTMQTLFNMHWYKQHIQGKHEVMIGYSDSAKDAGFMSANWAQYRAQEELTAIAKQHAVQLTLFHGRGGSISRGGAPTQQALFSQPPGSISGAIRVTEQGEMIRFKFGLEGIALQNLEIYTAATLEATLLPPPEPKAEWRELMHRMTDLSVQVYRQTVRENPHFVKYLRTVTPELELQMLPLGSRPAKRKVSGGIESLRAIPWVFAWTQIRLMLPAWLGTGAAINQVIEQGHKATLEEMLQQWPYFQTLIDMLEMVLSKADGHVALYYETHLTQDEDLKALGTTLRQRLQDAVETLLTLKDESKLLSSNEVLDQSMRVRKPYLLPLHLLQAELMKRRRLYLAERQAEHTPVDHALMVSIAGIAAGLRNTG</sequence>
<accession>A0AAE9S048</accession>
<dbReference type="SUPFAM" id="SSF51621">
    <property type="entry name" value="Phosphoenolpyruvate/pyruvate domain"/>
    <property type="match status" value="1"/>
</dbReference>
<comment type="catalytic activity">
    <reaction evidence="9 10">
        <text>oxaloacetate + phosphate = phosphoenolpyruvate + hydrogencarbonate</text>
        <dbReference type="Rhea" id="RHEA:28370"/>
        <dbReference type="ChEBI" id="CHEBI:16452"/>
        <dbReference type="ChEBI" id="CHEBI:17544"/>
        <dbReference type="ChEBI" id="CHEBI:43474"/>
        <dbReference type="ChEBI" id="CHEBI:58702"/>
        <dbReference type="EC" id="4.1.1.31"/>
    </reaction>
</comment>
<evidence type="ECO:0000256" key="1">
    <source>
        <dbReference type="ARBA" id="ARBA00001946"/>
    </source>
</evidence>
<dbReference type="EMBL" id="CP098732">
    <property type="protein sequence ID" value="USE83301.1"/>
    <property type="molecule type" value="Genomic_DNA"/>
</dbReference>
<dbReference type="GO" id="GO:0006099">
    <property type="term" value="P:tricarboxylic acid cycle"/>
    <property type="evidence" value="ECO:0007669"/>
    <property type="project" value="InterPro"/>
</dbReference>
<evidence type="ECO:0000256" key="8">
    <source>
        <dbReference type="ARBA" id="ARBA00023300"/>
    </source>
</evidence>
<dbReference type="GO" id="GO:0008964">
    <property type="term" value="F:phosphoenolpyruvate carboxylase activity"/>
    <property type="evidence" value="ECO:0007669"/>
    <property type="project" value="UniProtKB-UniRule"/>
</dbReference>
<dbReference type="Proteomes" id="UP001056716">
    <property type="component" value="Chromosome"/>
</dbReference>
<dbReference type="AlphaFoldDB" id="A0AAE9S048"/>
<organism evidence="13 14">
    <name type="scientific">Acinetobacter tibetensis</name>
    <dbReference type="NCBI Taxonomy" id="2943497"/>
    <lineage>
        <taxon>Bacteria</taxon>
        <taxon>Pseudomonadati</taxon>
        <taxon>Pseudomonadota</taxon>
        <taxon>Gammaproteobacteria</taxon>
        <taxon>Moraxellales</taxon>
        <taxon>Moraxellaceae</taxon>
        <taxon>Acinetobacter</taxon>
    </lineage>
</organism>
<dbReference type="PROSITE" id="PS00781">
    <property type="entry name" value="PEPCASE_1"/>
    <property type="match status" value="1"/>
</dbReference>
<comment type="function">
    <text evidence="2 10">Forms oxaloacetate, a four-carbon dicarboxylic acid source for the tricarboxylic acid cycle.</text>
</comment>
<evidence type="ECO:0000256" key="9">
    <source>
        <dbReference type="ARBA" id="ARBA00048995"/>
    </source>
</evidence>
<feature type="active site" evidence="10 11">
    <location>
        <position position="143"/>
    </location>
</feature>
<dbReference type="InterPro" id="IPR021135">
    <property type="entry name" value="PEP_COase"/>
</dbReference>
<keyword evidence="7 10" id="KW-0456">Lyase</keyword>
<dbReference type="HAMAP" id="MF_00595">
    <property type="entry name" value="PEPcase_type1"/>
    <property type="match status" value="1"/>
</dbReference>
<dbReference type="GO" id="GO:0005829">
    <property type="term" value="C:cytosol"/>
    <property type="evidence" value="ECO:0007669"/>
    <property type="project" value="TreeGrafter"/>
</dbReference>
<dbReference type="GO" id="GO:0015977">
    <property type="term" value="P:carbon fixation"/>
    <property type="evidence" value="ECO:0007669"/>
    <property type="project" value="UniProtKB-UniRule"/>
</dbReference>
<dbReference type="PRINTS" id="PR00150">
    <property type="entry name" value="PEPCARBXLASE"/>
</dbReference>
<evidence type="ECO:0000256" key="3">
    <source>
        <dbReference type="ARBA" id="ARBA00008346"/>
    </source>
</evidence>
<dbReference type="PROSITE" id="PS00393">
    <property type="entry name" value="PEPCASE_2"/>
    <property type="match status" value="1"/>
</dbReference>
<dbReference type="InterPro" id="IPR022805">
    <property type="entry name" value="PEP_COase_bac/pln-type"/>
</dbReference>
<dbReference type="GO" id="GO:0000287">
    <property type="term" value="F:magnesium ion binding"/>
    <property type="evidence" value="ECO:0007669"/>
    <property type="project" value="UniProtKB-UniRule"/>
</dbReference>
<evidence type="ECO:0000256" key="7">
    <source>
        <dbReference type="ARBA" id="ARBA00023239"/>
    </source>
</evidence>
<feature type="active site" evidence="10 12">
    <location>
        <position position="558"/>
    </location>
</feature>
<dbReference type="RefSeq" id="WP_252220843.1">
    <property type="nucleotide sequence ID" value="NZ_CP098732.1"/>
</dbReference>
<dbReference type="InterPro" id="IPR018129">
    <property type="entry name" value="PEP_COase_Lys_AS"/>
</dbReference>
<dbReference type="NCBIfam" id="NF000584">
    <property type="entry name" value="PRK00009.1"/>
    <property type="match status" value="1"/>
</dbReference>
<comment type="cofactor">
    <cofactor evidence="1 10">
        <name>Mg(2+)</name>
        <dbReference type="ChEBI" id="CHEBI:18420"/>
    </cofactor>
</comment>
<keyword evidence="8 10" id="KW-0120">Carbon dioxide fixation</keyword>
<evidence type="ECO:0000256" key="4">
    <source>
        <dbReference type="ARBA" id="ARBA00012305"/>
    </source>
</evidence>
<protein>
    <recommendedName>
        <fullName evidence="5 10">Phosphoenolpyruvate carboxylase</fullName>
        <shortName evidence="10">PEPC</shortName>
        <shortName evidence="10">PEPCase</shortName>
        <ecNumber evidence="4 10">4.1.1.31</ecNumber>
    </recommendedName>
</protein>
<gene>
    <name evidence="10 13" type="primary">ppc</name>
    <name evidence="13" type="ORF">M5E07_00115</name>
</gene>
<name>A0AAE9S048_9GAMM</name>
<dbReference type="KEGG" id="atz:M5E07_00115"/>
<evidence type="ECO:0000256" key="12">
    <source>
        <dbReference type="PROSITE-ProRule" id="PRU10112"/>
    </source>
</evidence>
<dbReference type="InterPro" id="IPR033129">
    <property type="entry name" value="PEPCASE_His_AS"/>
</dbReference>
<dbReference type="GO" id="GO:0006107">
    <property type="term" value="P:oxaloacetate metabolic process"/>
    <property type="evidence" value="ECO:0007669"/>
    <property type="project" value="UniProtKB-UniRule"/>
</dbReference>
<evidence type="ECO:0000256" key="11">
    <source>
        <dbReference type="PROSITE-ProRule" id="PRU10111"/>
    </source>
</evidence>
<dbReference type="Gene3D" id="1.20.1440.90">
    <property type="entry name" value="Phosphoenolpyruvate/pyruvate domain"/>
    <property type="match status" value="1"/>
</dbReference>
<evidence type="ECO:0000256" key="6">
    <source>
        <dbReference type="ARBA" id="ARBA00022842"/>
    </source>
</evidence>
<evidence type="ECO:0000313" key="13">
    <source>
        <dbReference type="EMBL" id="USE83301.1"/>
    </source>
</evidence>
<evidence type="ECO:0000256" key="5">
    <source>
        <dbReference type="ARBA" id="ARBA00022419"/>
    </source>
</evidence>
<proteinExistence type="inferred from homology"/>